<dbReference type="Proteomes" id="UP000010475">
    <property type="component" value="Chromosome"/>
</dbReference>
<proteinExistence type="predicted"/>
<gene>
    <name evidence="2" type="ORF">Cylst_0328</name>
</gene>
<feature type="transmembrane region" description="Helical" evidence="1">
    <location>
        <begin position="21"/>
        <end position="41"/>
    </location>
</feature>
<keyword evidence="1" id="KW-0812">Transmembrane</keyword>
<dbReference type="eggNOG" id="ENOG5031UYF">
    <property type="taxonomic scope" value="Bacteria"/>
</dbReference>
<protein>
    <submittedName>
        <fullName evidence="2">Uncharacterized protein</fullName>
    </submittedName>
</protein>
<keyword evidence="3" id="KW-1185">Reference proteome</keyword>
<dbReference type="AlphaFoldDB" id="K9WQM8"/>
<dbReference type="HOGENOM" id="CLU_2317451_0_0_3"/>
<evidence type="ECO:0000313" key="2">
    <source>
        <dbReference type="EMBL" id="AFZ22690.1"/>
    </source>
</evidence>
<evidence type="ECO:0000313" key="3">
    <source>
        <dbReference type="Proteomes" id="UP000010475"/>
    </source>
</evidence>
<organism evidence="2 3">
    <name type="scientific">Cylindrospermum stagnale PCC 7417</name>
    <dbReference type="NCBI Taxonomy" id="56107"/>
    <lineage>
        <taxon>Bacteria</taxon>
        <taxon>Bacillati</taxon>
        <taxon>Cyanobacteriota</taxon>
        <taxon>Cyanophyceae</taxon>
        <taxon>Nostocales</taxon>
        <taxon>Nostocaceae</taxon>
        <taxon>Cylindrospermum</taxon>
    </lineage>
</organism>
<dbReference type="PATRIC" id="fig|56107.3.peg.368"/>
<dbReference type="KEGG" id="csg:Cylst_0328"/>
<keyword evidence="1" id="KW-1133">Transmembrane helix</keyword>
<keyword evidence="1" id="KW-0472">Membrane</keyword>
<dbReference type="EMBL" id="CP003642">
    <property type="protein sequence ID" value="AFZ22690.1"/>
    <property type="molecule type" value="Genomic_DNA"/>
</dbReference>
<name>K9WQM8_9NOST</name>
<sequence length="106" mass="11545">MIAESQIFSRKFDQYDMINHWLIIALVAYLIGAAMEGASTASQLFNSAPDLIKGRQNNLSEPATPPTTSWQVVAAIASVSICGAFCWPCRLFHRSIKGDGKDGQAK</sequence>
<reference evidence="2 3" key="1">
    <citation type="submission" date="2012-06" db="EMBL/GenBank/DDBJ databases">
        <title>Finished chromosome of genome of Cylindrospermum stagnale PCC 7417.</title>
        <authorList>
            <consortium name="US DOE Joint Genome Institute"/>
            <person name="Gugger M."/>
            <person name="Coursin T."/>
            <person name="Rippka R."/>
            <person name="Tandeau De Marsac N."/>
            <person name="Huntemann M."/>
            <person name="Wei C.-L."/>
            <person name="Han J."/>
            <person name="Detter J.C."/>
            <person name="Han C."/>
            <person name="Tapia R."/>
            <person name="Chen A."/>
            <person name="Kyrpides N."/>
            <person name="Mavromatis K."/>
            <person name="Markowitz V."/>
            <person name="Szeto E."/>
            <person name="Ivanova N."/>
            <person name="Pagani I."/>
            <person name="Pati A."/>
            <person name="Goodwin L."/>
            <person name="Nordberg H.P."/>
            <person name="Cantor M.N."/>
            <person name="Hua S.X."/>
            <person name="Woyke T."/>
            <person name="Kerfeld C.A."/>
        </authorList>
    </citation>
    <scope>NUCLEOTIDE SEQUENCE [LARGE SCALE GENOMIC DNA]</scope>
    <source>
        <strain evidence="2 3">PCC 7417</strain>
    </source>
</reference>
<evidence type="ECO:0000256" key="1">
    <source>
        <dbReference type="SAM" id="Phobius"/>
    </source>
</evidence>
<accession>K9WQM8</accession>
<dbReference type="RefSeq" id="WP_015205948.1">
    <property type="nucleotide sequence ID" value="NC_019757.1"/>
</dbReference>
<feature type="transmembrane region" description="Helical" evidence="1">
    <location>
        <begin position="68"/>
        <end position="87"/>
    </location>
</feature>